<feature type="compositionally biased region" description="Basic and acidic residues" evidence="5">
    <location>
        <begin position="1104"/>
        <end position="1118"/>
    </location>
</feature>
<keyword evidence="9" id="KW-1185">Reference proteome</keyword>
<evidence type="ECO:0000313" key="8">
    <source>
        <dbReference type="EMBL" id="CAK9058821.1"/>
    </source>
</evidence>
<sequence length="2283" mass="258605">TEESVSPLWRDKDPPPSFDGDTEKFKGYLRELKVWRHETDVPAKKHAVKMLRALTGPAKAVCNELEVETLVGTKRALVSSLFAKTPCSVSCGKKDDTVRGYIMFRQSNLSQTQEDQVTTWTQGKFDRASVMAALRKLEKVQRERGGGKHYLTADDEAFEEYESEGEGDYIYLGEEDLEQVFEEEERTEALATYQQVRQAIREQRNGRGYFQPKGVGKQVTGKASKGSKSCRRFVLVAKAPRFTSTCSSFARSAQDAAKSAIGLVSVSTSQTPKGKAELLQIVTLGQCLAKTRAGRPRSPTPFTGITTSGSMGIIDTAAQGGLIGLPALRRLEESLKGHGLKIVWTGKKAQAKGIGGDARVCGVVEIPVGIGRVNGVIEVTVVEEEVPFLLSIQFLKQEPGAMDLISRLRQLEKTSGEEWEKVSMQEHRRSERAIRNWRVLMEHVSDLMELCVLGVPPCSSFTRPASGSEPFSCLDGASPMQITKASIYAELIQLGEFLGQTRCKTAPDIHMKACAHPLAALAGAGNQAQREVWCQKCHARWGVDPRVMEDIANKKAVIHVNGKTFNLSGKSGLSRYDTPPRTPVRTPSAKKASRGPITPSSPLTPPWNAEQLSAPKTQGMNCHSRVPAVQLIVKKDGPTQGRLFWKCARRICNFFEWDPQETQEIQRKLLQEQEDAEVKRWEAQEEAERQHMIQKTMEVAETRRQEILEATQAQHQWEVESLKNQLLWMSAVAGEARMEEVFKNPVLQQEMMNKAMAMKEELRNQEPGIPQWAVELKSVMTDEEMEEALDEDAPRVVKLDDGARWELWSKKQIEESFHAHYERQVADGFWVPENNGTWRFHYGILPEFIEGKVAVGWFGNTYFQDQDYEPEEEKQLSRSSRKALSSRMKKLVVAEVFSPPRVSEYAEKHGHLAGGAFDLDDRRCWRALRQADPDIVVFCPPCGPFSILQSLNQRHQGEKAILRLNKGKEHLQFAMEVFRWQTLRKRLAIFEHPATSKAWQEECVQEMMNLPGVQRVRADQCQYGLANGEHTAIALSRRCHGEHKHLPLIGGIARLAQKYPNGLCAAMMDGGKKDLLQQKIYVWATGQEEESQKAEEDIEELLRRHEEQEENRDAKEAQRGLIARGRLAPDEPQNRQEEEEPDHVRDHLTAEDKRIIHKLHVNLGHPNNYELSKALRLARARNAVWRYVKNGFQCDVCERKRKPKSARPAVLPKTFEPCRTVGLDVVFFPGLDVRQVRPVLNMVDWATGYQRLEPLESTQSNHVWEKFYGTWVRTFSVPEVIVTDQGREFGKELAEKIAQAGALHRVIGARAPWQQGRTERHGGVAKEVFVKLRESMLPTNDSEWRLCVHALEAAKNRLYNRSGFSPAQRQFGYNMRLPGSLGSDDIYSPELLTHSSTDDVRRRWQLARGRGSREFKVGDVIYVYRVPLQRKRMRSEVDFEDREGRRATWVGPGVVVMVERANAWLSIRGELWKCALEQLRHASPEEKEARSLLKGDFEDLREEEELPERPRQRPRIGTEAEPEEELSRRSEGYAPTSPLNEAEEEEPSEEPEMMEQALESNRRCEQLDGTLGQRRPQDTGLLEDHTKVEQALTIPVKRRRMRRNKKKIYGIYDPERNTVIRKHNQERGVHFTPSQSRGCPVSLRYLTSQRRTVQRFGDGSIREEKENWRDVKGDRPTRWWVGYTEFQLRKMPPEAELSLMVKRGSDEVREEDIPPEEWEQWRISDGAEWSKVEATGAVKALSVEDSYDVVHQLQDAGLSSRILPSRMVRRWKPSEQPGVPATRKSRWCVRGNHDPDLLQLDRRAPTVTTATLSVVLQIAASSNWKAAVGDLKNAFMQSDKLVRPAGRLFCKQPRGGLPGLQEGQLIEILAGAYGLGDAPAHWRKSLKKALFQCGFQQSSMDPCVFKSFKEGKLRGLLVVEVDDLFGAGDEYFFQQMEALRKRFGFGKFARLEDEEAGVGFNGRRIKQKGAEFLIDMEKFVSERLHPVKLAVGRATKAKEDATSEEKDLVPAAASLIASSMGELKVQDILDLNKAITQVRENAKLSLRIQAIPMSELCWGVVTDASYANVSKGKSQGAYAVVAMDKKILTTGVGRCNVLHWRSGKIHWLVNSTLAAETQALSRGLSELSWTVTVRNEFTNEAFDMRQWEVSLRKQRLSALVSESSERALAENLSIVDAKSLYDHLSRETIGTTNDKRTALEMQIIRQTLAETRTQIKWVPHPKMIVDSLTKRHGNAAPLLQLLREGVLRLTDATDINKKIMPAVNEESLDVSCLTVGRSSFERL</sequence>
<feature type="compositionally biased region" description="Polar residues" evidence="5">
    <location>
        <begin position="610"/>
        <end position="620"/>
    </location>
</feature>
<feature type="region of interest" description="Disordered" evidence="5">
    <location>
        <begin position="1104"/>
        <end position="1145"/>
    </location>
</feature>
<evidence type="ECO:0000256" key="2">
    <source>
        <dbReference type="ARBA" id="ARBA00022771"/>
    </source>
</evidence>
<dbReference type="InterPro" id="IPR013103">
    <property type="entry name" value="RVT_2"/>
</dbReference>
<feature type="domain" description="Integrase catalytic" evidence="6">
    <location>
        <begin position="1213"/>
        <end position="1374"/>
    </location>
</feature>
<dbReference type="SUPFAM" id="SSF53098">
    <property type="entry name" value="Ribonuclease H-like"/>
    <property type="match status" value="1"/>
</dbReference>
<dbReference type="Pfam" id="PF06839">
    <property type="entry name" value="Zn_ribbon_GRF"/>
    <property type="match status" value="1"/>
</dbReference>
<dbReference type="InterPro" id="IPR012337">
    <property type="entry name" value="RNaseH-like_sf"/>
</dbReference>
<feature type="domain" description="GRF-type" evidence="7">
    <location>
        <begin position="622"/>
        <end position="661"/>
    </location>
</feature>
<feature type="region of interest" description="Disordered" evidence="5">
    <location>
        <begin position="1483"/>
        <end position="1562"/>
    </location>
</feature>
<evidence type="ECO:0000256" key="3">
    <source>
        <dbReference type="ARBA" id="ARBA00022833"/>
    </source>
</evidence>
<evidence type="ECO:0000259" key="7">
    <source>
        <dbReference type="PROSITE" id="PS51999"/>
    </source>
</evidence>
<dbReference type="Proteomes" id="UP001642464">
    <property type="component" value="Unassembled WGS sequence"/>
</dbReference>
<proteinExistence type="predicted"/>
<dbReference type="InterPro" id="IPR010666">
    <property type="entry name" value="Znf_GRF"/>
</dbReference>
<dbReference type="PROSITE" id="PS50994">
    <property type="entry name" value="INTEGRASE"/>
    <property type="match status" value="1"/>
</dbReference>
<feature type="region of interest" description="Disordered" evidence="5">
    <location>
        <begin position="569"/>
        <end position="620"/>
    </location>
</feature>
<evidence type="ECO:0000256" key="1">
    <source>
        <dbReference type="ARBA" id="ARBA00022723"/>
    </source>
</evidence>
<dbReference type="InterPro" id="IPR036397">
    <property type="entry name" value="RNaseH_sf"/>
</dbReference>
<feature type="non-terminal residue" evidence="8">
    <location>
        <position position="1"/>
    </location>
</feature>
<organism evidence="8 9">
    <name type="scientific">Durusdinium trenchii</name>
    <dbReference type="NCBI Taxonomy" id="1381693"/>
    <lineage>
        <taxon>Eukaryota</taxon>
        <taxon>Sar</taxon>
        <taxon>Alveolata</taxon>
        <taxon>Dinophyceae</taxon>
        <taxon>Suessiales</taxon>
        <taxon>Symbiodiniaceae</taxon>
        <taxon>Durusdinium</taxon>
    </lineage>
</organism>
<feature type="compositionally biased region" description="Basic and acidic residues" evidence="5">
    <location>
        <begin position="1127"/>
        <end position="1145"/>
    </location>
</feature>
<name>A0ABP0N5E9_9DINO</name>
<feature type="region of interest" description="Disordered" evidence="5">
    <location>
        <begin position="1"/>
        <end position="21"/>
    </location>
</feature>
<dbReference type="Gene3D" id="3.30.420.10">
    <property type="entry name" value="Ribonuclease H-like superfamily/Ribonuclease H"/>
    <property type="match status" value="1"/>
</dbReference>
<comment type="caution">
    <text evidence="8">The sequence shown here is derived from an EMBL/GenBank/DDBJ whole genome shotgun (WGS) entry which is preliminary data.</text>
</comment>
<evidence type="ECO:0000259" key="6">
    <source>
        <dbReference type="PROSITE" id="PS50994"/>
    </source>
</evidence>
<evidence type="ECO:0000256" key="5">
    <source>
        <dbReference type="SAM" id="MobiDB-lite"/>
    </source>
</evidence>
<dbReference type="PROSITE" id="PS51999">
    <property type="entry name" value="ZF_GRF"/>
    <property type="match status" value="1"/>
</dbReference>
<evidence type="ECO:0000256" key="4">
    <source>
        <dbReference type="PROSITE-ProRule" id="PRU01343"/>
    </source>
</evidence>
<keyword evidence="1" id="KW-0479">Metal-binding</keyword>
<dbReference type="Pfam" id="PF07727">
    <property type="entry name" value="RVT_2"/>
    <property type="match status" value="1"/>
</dbReference>
<evidence type="ECO:0000313" key="9">
    <source>
        <dbReference type="Proteomes" id="UP001642464"/>
    </source>
</evidence>
<reference evidence="8 9" key="1">
    <citation type="submission" date="2024-02" db="EMBL/GenBank/DDBJ databases">
        <authorList>
            <person name="Chen Y."/>
            <person name="Shah S."/>
            <person name="Dougan E. K."/>
            <person name="Thang M."/>
            <person name="Chan C."/>
        </authorList>
    </citation>
    <scope>NUCLEOTIDE SEQUENCE [LARGE SCALE GENOMIC DNA]</scope>
</reference>
<feature type="compositionally biased region" description="Acidic residues" evidence="5">
    <location>
        <begin position="1541"/>
        <end position="1553"/>
    </location>
</feature>
<keyword evidence="3" id="KW-0862">Zinc</keyword>
<protein>
    <submittedName>
        <fullName evidence="8">Retrovirus-related Pol polyprotein from transposon RE1 (Retro element 1) (AtRE1)</fullName>
    </submittedName>
</protein>
<dbReference type="EMBL" id="CAXAMM010026391">
    <property type="protein sequence ID" value="CAK9058821.1"/>
    <property type="molecule type" value="Genomic_DNA"/>
</dbReference>
<accession>A0ABP0N5E9</accession>
<keyword evidence="2 4" id="KW-0863">Zinc-finger</keyword>
<feature type="compositionally biased region" description="Basic and acidic residues" evidence="5">
    <location>
        <begin position="1483"/>
        <end position="1498"/>
    </location>
</feature>
<dbReference type="InterPro" id="IPR001584">
    <property type="entry name" value="Integrase_cat-core"/>
</dbReference>
<gene>
    <name evidence="8" type="ORF">SCF082_LOCUS31277</name>
</gene>